<dbReference type="GO" id="GO:0000049">
    <property type="term" value="F:tRNA binding"/>
    <property type="evidence" value="ECO:0007669"/>
    <property type="project" value="UniProtKB-KW"/>
</dbReference>
<keyword evidence="2" id="KW-0820">tRNA-binding</keyword>
<sequence>MANNSAENKFHKYLIVGMCNHGMPKSRHSVGIQVLDRLATDLDLKWTRDKNCAGFTATFDLNEGAQVIMLKPKQFMNVNGKSVGKTVRQHNIDADKVYLMHDDLDRALGKVSIKEGGSAGGHNGIKSVQSLLGSAVNKMFKVRIGIDRPSSKDEVVEYVLTNFTQEEMTGVQEGVAKALQLWTWHLEGQGENVLLLTNLYGINPKITQSLNRKKKKEKIKSKDTVLSDKTDIGISTTSRTHLEKGVVSTDKHLDTTSISGRQRVESVSSADKQQDRISRTHSEDGEVTVDMEVKRTKGE</sequence>
<dbReference type="GO" id="GO:0004045">
    <property type="term" value="F:peptidyl-tRNA hydrolase activity"/>
    <property type="evidence" value="ECO:0007669"/>
    <property type="project" value="UniProtKB-EC"/>
</dbReference>
<dbReference type="CDD" id="cd00462">
    <property type="entry name" value="PTH"/>
    <property type="match status" value="1"/>
</dbReference>
<comment type="similarity">
    <text evidence="5">Belongs to the PTH family.</text>
</comment>
<dbReference type="InterPro" id="IPR001328">
    <property type="entry name" value="Pept_tRNA_hydro"/>
</dbReference>
<evidence type="ECO:0000256" key="4">
    <source>
        <dbReference type="ARBA" id="ARBA00022884"/>
    </source>
</evidence>
<dbReference type="InterPro" id="IPR018171">
    <property type="entry name" value="Pept_tRNA_hydro_CS"/>
</dbReference>
<protein>
    <recommendedName>
        <fullName evidence="1">peptidyl-tRNA hydrolase</fullName>
        <ecNumber evidence="1">3.1.1.29</ecNumber>
    </recommendedName>
</protein>
<dbReference type="EMBL" id="NEDP02000942">
    <property type="protein sequence ID" value="OWF54689.1"/>
    <property type="molecule type" value="Genomic_DNA"/>
</dbReference>
<keyword evidence="4" id="KW-0694">RNA-binding</keyword>
<dbReference type="SUPFAM" id="SSF53178">
    <property type="entry name" value="Peptidyl-tRNA hydrolase-like"/>
    <property type="match status" value="1"/>
</dbReference>
<dbReference type="NCBIfam" id="TIGR00447">
    <property type="entry name" value="pth"/>
    <property type="match status" value="1"/>
</dbReference>
<evidence type="ECO:0000256" key="2">
    <source>
        <dbReference type="ARBA" id="ARBA00022555"/>
    </source>
</evidence>
<evidence type="ECO:0000256" key="5">
    <source>
        <dbReference type="ARBA" id="ARBA00038063"/>
    </source>
</evidence>
<organism evidence="7 8">
    <name type="scientific">Mizuhopecten yessoensis</name>
    <name type="common">Japanese scallop</name>
    <name type="synonym">Patinopecten yessoensis</name>
    <dbReference type="NCBI Taxonomy" id="6573"/>
    <lineage>
        <taxon>Eukaryota</taxon>
        <taxon>Metazoa</taxon>
        <taxon>Spiralia</taxon>
        <taxon>Lophotrochozoa</taxon>
        <taxon>Mollusca</taxon>
        <taxon>Bivalvia</taxon>
        <taxon>Autobranchia</taxon>
        <taxon>Pteriomorphia</taxon>
        <taxon>Pectinida</taxon>
        <taxon>Pectinoidea</taxon>
        <taxon>Pectinidae</taxon>
        <taxon>Mizuhopecten</taxon>
    </lineage>
</organism>
<dbReference type="InterPro" id="IPR036416">
    <property type="entry name" value="Pept_tRNA_hydro_sf"/>
</dbReference>
<feature type="compositionally biased region" description="Polar residues" evidence="6">
    <location>
        <begin position="259"/>
        <end position="271"/>
    </location>
</feature>
<feature type="compositionally biased region" description="Basic and acidic residues" evidence="6">
    <location>
        <begin position="272"/>
        <end position="284"/>
    </location>
</feature>
<dbReference type="STRING" id="6573.A0A210R129"/>
<evidence type="ECO:0000256" key="3">
    <source>
        <dbReference type="ARBA" id="ARBA00022801"/>
    </source>
</evidence>
<keyword evidence="3 7" id="KW-0378">Hydrolase</keyword>
<dbReference type="PROSITE" id="PS01196">
    <property type="entry name" value="PEPT_TRNA_HYDROL_2"/>
    <property type="match status" value="1"/>
</dbReference>
<dbReference type="Pfam" id="PF01195">
    <property type="entry name" value="Pept_tRNA_hydro"/>
    <property type="match status" value="1"/>
</dbReference>
<keyword evidence="8" id="KW-1185">Reference proteome</keyword>
<dbReference type="AlphaFoldDB" id="A0A210R129"/>
<evidence type="ECO:0000313" key="7">
    <source>
        <dbReference type="EMBL" id="OWF54689.1"/>
    </source>
</evidence>
<dbReference type="Proteomes" id="UP000242188">
    <property type="component" value="Unassembled WGS sequence"/>
</dbReference>
<dbReference type="EC" id="3.1.1.29" evidence="1"/>
<evidence type="ECO:0000256" key="1">
    <source>
        <dbReference type="ARBA" id="ARBA00013260"/>
    </source>
</evidence>
<name>A0A210R129_MIZYE</name>
<proteinExistence type="inferred from homology"/>
<feature type="region of interest" description="Disordered" evidence="6">
    <location>
        <begin position="259"/>
        <end position="299"/>
    </location>
</feature>
<accession>A0A210R129</accession>
<evidence type="ECO:0000256" key="6">
    <source>
        <dbReference type="SAM" id="MobiDB-lite"/>
    </source>
</evidence>
<comment type="caution">
    <text evidence="7">The sequence shown here is derived from an EMBL/GenBank/DDBJ whole genome shotgun (WGS) entry which is preliminary data.</text>
</comment>
<dbReference type="OrthoDB" id="1711136at2759"/>
<dbReference type="PANTHER" id="PTHR17224">
    <property type="entry name" value="PEPTIDYL-TRNA HYDROLASE"/>
    <property type="match status" value="1"/>
</dbReference>
<dbReference type="Gene3D" id="3.40.50.1470">
    <property type="entry name" value="Peptidyl-tRNA hydrolase"/>
    <property type="match status" value="1"/>
</dbReference>
<dbReference type="PANTHER" id="PTHR17224:SF1">
    <property type="entry name" value="PEPTIDYL-TRNA HYDROLASE"/>
    <property type="match status" value="1"/>
</dbReference>
<gene>
    <name evidence="7" type="ORF">KP79_PYT04411</name>
</gene>
<reference evidence="7 8" key="1">
    <citation type="journal article" date="2017" name="Nat. Ecol. Evol.">
        <title>Scallop genome provides insights into evolution of bilaterian karyotype and development.</title>
        <authorList>
            <person name="Wang S."/>
            <person name="Zhang J."/>
            <person name="Jiao W."/>
            <person name="Li J."/>
            <person name="Xun X."/>
            <person name="Sun Y."/>
            <person name="Guo X."/>
            <person name="Huan P."/>
            <person name="Dong B."/>
            <person name="Zhang L."/>
            <person name="Hu X."/>
            <person name="Sun X."/>
            <person name="Wang J."/>
            <person name="Zhao C."/>
            <person name="Wang Y."/>
            <person name="Wang D."/>
            <person name="Huang X."/>
            <person name="Wang R."/>
            <person name="Lv J."/>
            <person name="Li Y."/>
            <person name="Zhang Z."/>
            <person name="Liu B."/>
            <person name="Lu W."/>
            <person name="Hui Y."/>
            <person name="Liang J."/>
            <person name="Zhou Z."/>
            <person name="Hou R."/>
            <person name="Li X."/>
            <person name="Liu Y."/>
            <person name="Li H."/>
            <person name="Ning X."/>
            <person name="Lin Y."/>
            <person name="Zhao L."/>
            <person name="Xing Q."/>
            <person name="Dou J."/>
            <person name="Li Y."/>
            <person name="Mao J."/>
            <person name="Guo H."/>
            <person name="Dou H."/>
            <person name="Li T."/>
            <person name="Mu C."/>
            <person name="Jiang W."/>
            <person name="Fu Q."/>
            <person name="Fu X."/>
            <person name="Miao Y."/>
            <person name="Liu J."/>
            <person name="Yu Q."/>
            <person name="Li R."/>
            <person name="Liao H."/>
            <person name="Li X."/>
            <person name="Kong Y."/>
            <person name="Jiang Z."/>
            <person name="Chourrout D."/>
            <person name="Li R."/>
            <person name="Bao Z."/>
        </authorList>
    </citation>
    <scope>NUCLEOTIDE SEQUENCE [LARGE SCALE GENOMIC DNA]</scope>
    <source>
        <strain evidence="7 8">PY_sf001</strain>
    </source>
</reference>
<evidence type="ECO:0000313" key="8">
    <source>
        <dbReference type="Proteomes" id="UP000242188"/>
    </source>
</evidence>